<evidence type="ECO:0000313" key="1">
    <source>
        <dbReference type="EMBL" id="KAI8547406.1"/>
    </source>
</evidence>
<accession>A0ACC0N2C5</accession>
<sequence>MAEIGDGDGNSGGESGDRPRVDGDEIERPQIDDQPMGEVPIGISVAVSSYGDSGGGHADEVGGDGDRRTPVELGRTPVDPGPKGPRVSQMDPRSSVEDSVITGMGSIGTGGSGSSGAGEDDGSGQPPRDPASGKSPMAIEDDVPVERPTHIERVEFMPPVGSSSHEPTMSSDLVEFVGYDRLARLIREAPKVVEVVLTARKERLGEIARWNEEERLRREQEAAVKDRGEFEQETEVTERDQEEVVWAQERAVTLATSRLGKERATFTPETYAPPEAHLFVPSDHVMTCTRLEKLLLHLARPLGVIERMAVQSEALEAGQERQGQRGRSSCSRERNVYAAATGLPQLSWILPVRDSQGEAAEVHHEPARTEPAEITGPVPVEWVREAARLILAMEKAFHKIAGGTPLQLHYPPVALAPAV</sequence>
<proteinExistence type="predicted"/>
<reference evidence="1" key="1">
    <citation type="submission" date="2022-02" db="EMBL/GenBank/DDBJ databases">
        <title>Plant Genome Project.</title>
        <authorList>
            <person name="Zhang R.-G."/>
        </authorList>
    </citation>
    <scope>NUCLEOTIDE SEQUENCE</scope>
    <source>
        <strain evidence="1">AT1</strain>
    </source>
</reference>
<name>A0ACC0N2C5_RHOML</name>
<evidence type="ECO:0000313" key="2">
    <source>
        <dbReference type="Proteomes" id="UP001062846"/>
    </source>
</evidence>
<dbReference type="Proteomes" id="UP001062846">
    <property type="component" value="Chromosome 7"/>
</dbReference>
<comment type="caution">
    <text evidence="1">The sequence shown here is derived from an EMBL/GenBank/DDBJ whole genome shotgun (WGS) entry which is preliminary data.</text>
</comment>
<organism evidence="1 2">
    <name type="scientific">Rhododendron molle</name>
    <name type="common">Chinese azalea</name>
    <name type="synonym">Azalea mollis</name>
    <dbReference type="NCBI Taxonomy" id="49168"/>
    <lineage>
        <taxon>Eukaryota</taxon>
        <taxon>Viridiplantae</taxon>
        <taxon>Streptophyta</taxon>
        <taxon>Embryophyta</taxon>
        <taxon>Tracheophyta</taxon>
        <taxon>Spermatophyta</taxon>
        <taxon>Magnoliopsida</taxon>
        <taxon>eudicotyledons</taxon>
        <taxon>Gunneridae</taxon>
        <taxon>Pentapetalae</taxon>
        <taxon>asterids</taxon>
        <taxon>Ericales</taxon>
        <taxon>Ericaceae</taxon>
        <taxon>Ericoideae</taxon>
        <taxon>Rhodoreae</taxon>
        <taxon>Rhododendron</taxon>
    </lineage>
</organism>
<protein>
    <submittedName>
        <fullName evidence="1">Uncharacterized protein</fullName>
    </submittedName>
</protein>
<gene>
    <name evidence="1" type="ORF">RHMOL_Rhmol07G0193100</name>
</gene>
<keyword evidence="2" id="KW-1185">Reference proteome</keyword>
<dbReference type="EMBL" id="CM046394">
    <property type="protein sequence ID" value="KAI8547406.1"/>
    <property type="molecule type" value="Genomic_DNA"/>
</dbReference>